<evidence type="ECO:0000313" key="2">
    <source>
        <dbReference type="Proteomes" id="UP000198916"/>
    </source>
</evidence>
<proteinExistence type="predicted"/>
<name>A0A1H7K2A5_9SPHI</name>
<sequence>MTTHVLHYFIDQLIAAGDGLESFKPDLLTLLMPLLHKEHSQAARQLMIKDDIPRKLYIKYAGFAMGSRESLRNMFPVAPYLWLGPAVMADWRALLLKKPARFDISVEQHTDVYSLRLADVKFIIDRFRPVKGAIRNLVRNQNIYLNSYDRNLYQYDATERYLHMAEDFGDRLDSIAKKYQAAHVGIAPESLSRILRNLGRGGQSSLRHRLGMLLAL</sequence>
<reference evidence="2" key="1">
    <citation type="submission" date="2016-10" db="EMBL/GenBank/DDBJ databases">
        <authorList>
            <person name="Varghese N."/>
            <person name="Submissions S."/>
        </authorList>
    </citation>
    <scope>NUCLEOTIDE SEQUENCE [LARGE SCALE GENOMIC DNA]</scope>
    <source>
        <strain evidence="2">Jip14</strain>
    </source>
</reference>
<gene>
    <name evidence="1" type="ORF">SAMN05421740_102752</name>
</gene>
<dbReference type="STRING" id="332977.SAMN05421740_102752"/>
<organism evidence="1 2">
    <name type="scientific">Parapedobacter koreensis</name>
    <dbReference type="NCBI Taxonomy" id="332977"/>
    <lineage>
        <taxon>Bacteria</taxon>
        <taxon>Pseudomonadati</taxon>
        <taxon>Bacteroidota</taxon>
        <taxon>Sphingobacteriia</taxon>
        <taxon>Sphingobacteriales</taxon>
        <taxon>Sphingobacteriaceae</taxon>
        <taxon>Parapedobacter</taxon>
    </lineage>
</organism>
<keyword evidence="2" id="KW-1185">Reference proteome</keyword>
<protein>
    <recommendedName>
        <fullName evidence="3">cAMP-binding domain of CRP or a regulatory subunit of cAMP-dependent protein kinases</fullName>
    </recommendedName>
</protein>
<accession>A0A1H7K2A5</accession>
<dbReference type="AlphaFoldDB" id="A0A1H7K2A5"/>
<evidence type="ECO:0008006" key="3">
    <source>
        <dbReference type="Google" id="ProtNLM"/>
    </source>
</evidence>
<dbReference type="EMBL" id="FNZR01000002">
    <property type="protein sequence ID" value="SEK80714.1"/>
    <property type="molecule type" value="Genomic_DNA"/>
</dbReference>
<dbReference type="Proteomes" id="UP000198916">
    <property type="component" value="Unassembled WGS sequence"/>
</dbReference>
<evidence type="ECO:0000313" key="1">
    <source>
        <dbReference type="EMBL" id="SEK80714.1"/>
    </source>
</evidence>
<dbReference type="RefSeq" id="WP_090604173.1">
    <property type="nucleotide sequence ID" value="NZ_FNZR01000002.1"/>
</dbReference>
<dbReference type="OrthoDB" id="9152304at2"/>